<dbReference type="PANTHER" id="PTHR31639:SF326">
    <property type="entry name" value="F-BOX DOMAIN, FBD DOMAIN, F-BOX-LIKE DOMAIN SUPERFAMILY PROTEIN"/>
    <property type="match status" value="1"/>
</dbReference>
<dbReference type="InterPro" id="IPR032675">
    <property type="entry name" value="LRR_dom_sf"/>
</dbReference>
<protein>
    <recommendedName>
        <fullName evidence="1">At1g61320/AtMIF1 LRR domain-containing protein</fullName>
    </recommendedName>
</protein>
<dbReference type="PANTHER" id="PTHR31639">
    <property type="entry name" value="F-BOX PROTEIN-LIKE"/>
    <property type="match status" value="1"/>
</dbReference>
<organism evidence="2 3">
    <name type="scientific">Hevea brasiliensis</name>
    <name type="common">Para rubber tree</name>
    <name type="synonym">Siphonia brasiliensis</name>
    <dbReference type="NCBI Taxonomy" id="3981"/>
    <lineage>
        <taxon>Eukaryota</taxon>
        <taxon>Viridiplantae</taxon>
        <taxon>Streptophyta</taxon>
        <taxon>Embryophyta</taxon>
        <taxon>Tracheophyta</taxon>
        <taxon>Spermatophyta</taxon>
        <taxon>Magnoliopsida</taxon>
        <taxon>eudicotyledons</taxon>
        <taxon>Gunneridae</taxon>
        <taxon>Pentapetalae</taxon>
        <taxon>rosids</taxon>
        <taxon>fabids</taxon>
        <taxon>Malpighiales</taxon>
        <taxon>Euphorbiaceae</taxon>
        <taxon>Crotonoideae</taxon>
        <taxon>Micrandreae</taxon>
        <taxon>Hevea</taxon>
    </lineage>
</organism>
<name>A0A6A6MII4_HEVBR</name>
<dbReference type="SUPFAM" id="SSF52047">
    <property type="entry name" value="RNI-like"/>
    <property type="match status" value="1"/>
</dbReference>
<dbReference type="Pfam" id="PF23622">
    <property type="entry name" value="LRR_At1g61320_AtMIF1"/>
    <property type="match status" value="1"/>
</dbReference>
<evidence type="ECO:0000313" key="2">
    <source>
        <dbReference type="EMBL" id="KAF2312777.1"/>
    </source>
</evidence>
<evidence type="ECO:0000259" key="1">
    <source>
        <dbReference type="Pfam" id="PF23622"/>
    </source>
</evidence>
<feature type="domain" description="At1g61320/AtMIF1 LRR" evidence="1">
    <location>
        <begin position="137"/>
        <end position="213"/>
    </location>
</feature>
<keyword evidence="3" id="KW-1185">Reference proteome</keyword>
<evidence type="ECO:0000313" key="3">
    <source>
        <dbReference type="Proteomes" id="UP000467840"/>
    </source>
</evidence>
<dbReference type="InterPro" id="IPR055357">
    <property type="entry name" value="LRR_At1g61320_AtMIF1"/>
</dbReference>
<reference evidence="2 3" key="1">
    <citation type="journal article" date="2020" name="Mol. Plant">
        <title>The Chromosome-Based Rubber Tree Genome Provides New Insights into Spurge Genome Evolution and Rubber Biosynthesis.</title>
        <authorList>
            <person name="Liu J."/>
            <person name="Shi C."/>
            <person name="Shi C.C."/>
            <person name="Li W."/>
            <person name="Zhang Q.J."/>
            <person name="Zhang Y."/>
            <person name="Li K."/>
            <person name="Lu H.F."/>
            <person name="Shi C."/>
            <person name="Zhu S.T."/>
            <person name="Xiao Z.Y."/>
            <person name="Nan H."/>
            <person name="Yue Y."/>
            <person name="Zhu X.G."/>
            <person name="Wu Y."/>
            <person name="Hong X.N."/>
            <person name="Fan G.Y."/>
            <person name="Tong Y."/>
            <person name="Zhang D."/>
            <person name="Mao C.L."/>
            <person name="Liu Y.L."/>
            <person name="Hao S.J."/>
            <person name="Liu W.Q."/>
            <person name="Lv M.Q."/>
            <person name="Zhang H.B."/>
            <person name="Liu Y."/>
            <person name="Hu-Tang G.R."/>
            <person name="Wang J.P."/>
            <person name="Wang J.H."/>
            <person name="Sun Y.H."/>
            <person name="Ni S.B."/>
            <person name="Chen W.B."/>
            <person name="Zhang X.C."/>
            <person name="Jiao Y.N."/>
            <person name="Eichler E.E."/>
            <person name="Li G.H."/>
            <person name="Liu X."/>
            <person name="Gao L.Z."/>
        </authorList>
    </citation>
    <scope>NUCLEOTIDE SEQUENCE [LARGE SCALE GENOMIC DNA]</scope>
    <source>
        <strain evidence="3">cv. GT1</strain>
        <tissue evidence="2">Leaf</tissue>
    </source>
</reference>
<dbReference type="AlphaFoldDB" id="A0A6A6MII4"/>
<proteinExistence type="predicted"/>
<dbReference type="EMBL" id="JAAGAX010000006">
    <property type="protein sequence ID" value="KAF2312777.1"/>
    <property type="molecule type" value="Genomic_DNA"/>
</dbReference>
<comment type="caution">
    <text evidence="2">The sequence shown here is derived from an EMBL/GenBank/DDBJ whole genome shotgun (WGS) entry which is preliminary data.</text>
</comment>
<accession>A0A6A6MII4</accession>
<sequence length="300" mass="34141">MINHESTFDIISNLPDNVIDCILAELPIRDAIKPLLCPKSGGIGGVTIPYLVFDERVNYGREPEQTHMRKENQLVEFVPRVLLRHDGPLLKFAFSTYILRSCSDMDQCLVLLSRRSVMEFTLGEPHKLHSRFFSLQNLTNLKLQNCIINPPVDFSGFKGLCNLELLGITIANDGLTSFISSCPLLQNLKLYGGFVSEKLPITLNNVSYFELFHFDFNEFDALKSVKLTYIRGQRSNMQFTKFILAKSPFLQTIIVEADGADHFYHESRGLKNLIRFPRCSTTAEIIYEAMGVESDWDTDT</sequence>
<dbReference type="Gene3D" id="3.80.10.10">
    <property type="entry name" value="Ribonuclease Inhibitor"/>
    <property type="match status" value="1"/>
</dbReference>
<gene>
    <name evidence="2" type="ORF">GH714_040014</name>
</gene>
<dbReference type="Proteomes" id="UP000467840">
    <property type="component" value="Chromosome 14"/>
</dbReference>